<dbReference type="EMBL" id="BMAT01009160">
    <property type="protein sequence ID" value="GFR99932.1"/>
    <property type="molecule type" value="Genomic_DNA"/>
</dbReference>
<sequence>MNLGLKKLVCGQWSRLSKHRYQHAREINKTIRGALVSRLTTSREDAEGATRNLLPEKKKIGAVTLAGLIKQGGKGLVKLMSTLCPKIWEMVRRVDKVPDNTFTSAQ</sequence>
<reference evidence="1 2" key="1">
    <citation type="journal article" date="2021" name="Elife">
        <title>Chloroplast acquisition without the gene transfer in kleptoplastic sea slugs, Plakobranchus ocellatus.</title>
        <authorList>
            <person name="Maeda T."/>
            <person name="Takahashi S."/>
            <person name="Yoshida T."/>
            <person name="Shimamura S."/>
            <person name="Takaki Y."/>
            <person name="Nagai Y."/>
            <person name="Toyoda A."/>
            <person name="Suzuki Y."/>
            <person name="Arimoto A."/>
            <person name="Ishii H."/>
            <person name="Satoh N."/>
            <person name="Nishiyama T."/>
            <person name="Hasebe M."/>
            <person name="Maruyama T."/>
            <person name="Minagawa J."/>
            <person name="Obokata J."/>
            <person name="Shigenobu S."/>
        </authorList>
    </citation>
    <scope>NUCLEOTIDE SEQUENCE [LARGE SCALE GENOMIC DNA]</scope>
</reference>
<gene>
    <name evidence="1" type="ORF">ElyMa_004541000</name>
</gene>
<keyword evidence="2" id="KW-1185">Reference proteome</keyword>
<comment type="caution">
    <text evidence="1">The sequence shown here is derived from an EMBL/GenBank/DDBJ whole genome shotgun (WGS) entry which is preliminary data.</text>
</comment>
<proteinExistence type="predicted"/>
<name>A0AAV4HRC2_9GAST</name>
<evidence type="ECO:0000313" key="1">
    <source>
        <dbReference type="EMBL" id="GFR99932.1"/>
    </source>
</evidence>
<organism evidence="1 2">
    <name type="scientific">Elysia marginata</name>
    <dbReference type="NCBI Taxonomy" id="1093978"/>
    <lineage>
        <taxon>Eukaryota</taxon>
        <taxon>Metazoa</taxon>
        <taxon>Spiralia</taxon>
        <taxon>Lophotrochozoa</taxon>
        <taxon>Mollusca</taxon>
        <taxon>Gastropoda</taxon>
        <taxon>Heterobranchia</taxon>
        <taxon>Euthyneura</taxon>
        <taxon>Panpulmonata</taxon>
        <taxon>Sacoglossa</taxon>
        <taxon>Placobranchoidea</taxon>
        <taxon>Plakobranchidae</taxon>
        <taxon>Elysia</taxon>
    </lineage>
</organism>
<protein>
    <submittedName>
        <fullName evidence="1">Uncharacterized protein</fullName>
    </submittedName>
</protein>
<dbReference type="Proteomes" id="UP000762676">
    <property type="component" value="Unassembled WGS sequence"/>
</dbReference>
<accession>A0AAV4HRC2</accession>
<dbReference type="AlphaFoldDB" id="A0AAV4HRC2"/>
<evidence type="ECO:0000313" key="2">
    <source>
        <dbReference type="Proteomes" id="UP000762676"/>
    </source>
</evidence>